<dbReference type="PANTHER" id="PTHR43482">
    <property type="entry name" value="PROTEIN AST1-RELATED"/>
    <property type="match status" value="1"/>
</dbReference>
<dbReference type="GO" id="GO:0016491">
    <property type="term" value="F:oxidoreductase activity"/>
    <property type="evidence" value="ECO:0007669"/>
    <property type="project" value="InterPro"/>
</dbReference>
<reference evidence="3" key="1">
    <citation type="submission" date="2019-10" db="EMBL/GenBank/DDBJ databases">
        <title>Complete genome sequence of Corynebacterium urogenitalis DSM 108747, isolated from the genital tract of a cow.</title>
        <authorList>
            <person name="Ruckert C."/>
            <person name="Ballas P."/>
            <person name="Wagener K."/>
            <person name="Drillich M."/>
            <person name="Kaempfer P."/>
            <person name="Busse H.-J."/>
            <person name="Ehling-Schulz M."/>
        </authorList>
    </citation>
    <scope>NUCLEOTIDE SEQUENCE [LARGE SCALE GENOMIC DNA]</scope>
    <source>
        <strain evidence="3">LMM 1652</strain>
    </source>
</reference>
<dbReference type="RefSeq" id="WP_151902428.1">
    <property type="nucleotide sequence ID" value="NZ_CP045032.1"/>
</dbReference>
<dbReference type="Pfam" id="PF13602">
    <property type="entry name" value="ADH_zinc_N_2"/>
    <property type="match status" value="1"/>
</dbReference>
<dbReference type="PROSITE" id="PS01162">
    <property type="entry name" value="QOR_ZETA_CRYSTAL"/>
    <property type="match status" value="1"/>
</dbReference>
<evidence type="ECO:0000313" key="2">
    <source>
        <dbReference type="EMBL" id="QFQ02011.1"/>
    </source>
</evidence>
<dbReference type="OrthoDB" id="9801186at2"/>
<keyword evidence="3" id="KW-1185">Reference proteome</keyword>
<dbReference type="InterPro" id="IPR002364">
    <property type="entry name" value="Quin_OxRdtase/zeta-crystal_CS"/>
</dbReference>
<dbReference type="Proteomes" id="UP000326711">
    <property type="component" value="Chromosome"/>
</dbReference>
<dbReference type="EMBL" id="CP045032">
    <property type="protein sequence ID" value="QFQ02011.1"/>
    <property type="molecule type" value="Genomic_DNA"/>
</dbReference>
<dbReference type="InterPro" id="IPR052585">
    <property type="entry name" value="Lipid_raft_assoc_Zn_ADH"/>
</dbReference>
<sequence>MRIFGFQRYGGPDVLEFLDVPRPRPGKNDVLIDLRAVGINPADIKVRSGARQGAFPVEFPMAVGREAAGIVREAPIDSPFRAGQLVFGGTAAGTGALGEYVLLDASQTAVVPRGLSAAEAACIPVAFGTAWDALHELNLSRGDSVLVLGAGGGVGAAALQFARVLGLKAVGVASSSKKEMVEGYGATHIPYDTDGWLEELQAQAEPLPGIVDAAGGETLEACANLVPKGQIRSAADPALAQKLGGSGITRRRERTVYEEIAKLMAEKQITVPLTGTYGFDEAAEAVAAVETGHSSGKTVVTYVGKHV</sequence>
<dbReference type="InterPro" id="IPR011032">
    <property type="entry name" value="GroES-like_sf"/>
</dbReference>
<dbReference type="KEGG" id="cuo:CUROG_03140"/>
<dbReference type="GO" id="GO:0008270">
    <property type="term" value="F:zinc ion binding"/>
    <property type="evidence" value="ECO:0007669"/>
    <property type="project" value="InterPro"/>
</dbReference>
<evidence type="ECO:0000313" key="3">
    <source>
        <dbReference type="Proteomes" id="UP000326711"/>
    </source>
</evidence>
<dbReference type="InterPro" id="IPR020843">
    <property type="entry name" value="ER"/>
</dbReference>
<gene>
    <name evidence="2" type="ORF">CUROG_03140</name>
</gene>
<accession>A0A5J6Z6K2</accession>
<dbReference type="InterPro" id="IPR013154">
    <property type="entry name" value="ADH-like_N"/>
</dbReference>
<dbReference type="InterPro" id="IPR036291">
    <property type="entry name" value="NAD(P)-bd_dom_sf"/>
</dbReference>
<dbReference type="SUPFAM" id="SSF50129">
    <property type="entry name" value="GroES-like"/>
    <property type="match status" value="1"/>
</dbReference>
<dbReference type="Gene3D" id="3.90.180.10">
    <property type="entry name" value="Medium-chain alcohol dehydrogenases, catalytic domain"/>
    <property type="match status" value="1"/>
</dbReference>
<dbReference type="CDD" id="cd05289">
    <property type="entry name" value="MDR_like_2"/>
    <property type="match status" value="1"/>
</dbReference>
<dbReference type="Pfam" id="PF08240">
    <property type="entry name" value="ADH_N"/>
    <property type="match status" value="1"/>
</dbReference>
<evidence type="ECO:0000259" key="1">
    <source>
        <dbReference type="SMART" id="SM00829"/>
    </source>
</evidence>
<dbReference type="Gene3D" id="3.40.50.720">
    <property type="entry name" value="NAD(P)-binding Rossmann-like Domain"/>
    <property type="match status" value="1"/>
</dbReference>
<dbReference type="SUPFAM" id="SSF51735">
    <property type="entry name" value="NAD(P)-binding Rossmann-fold domains"/>
    <property type="match status" value="1"/>
</dbReference>
<feature type="domain" description="Enoyl reductase (ER)" evidence="1">
    <location>
        <begin position="10"/>
        <end position="300"/>
    </location>
</feature>
<dbReference type="SMART" id="SM00829">
    <property type="entry name" value="PKS_ER"/>
    <property type="match status" value="1"/>
</dbReference>
<name>A0A5J6Z6K2_9CORY</name>
<dbReference type="PANTHER" id="PTHR43482:SF1">
    <property type="entry name" value="PROTEIN AST1-RELATED"/>
    <property type="match status" value="1"/>
</dbReference>
<proteinExistence type="predicted"/>
<dbReference type="AlphaFoldDB" id="A0A5J6Z6K2"/>
<protein>
    <submittedName>
        <fullName evidence="2">Zinc-type alcohol dehydrogenase-like protein</fullName>
    </submittedName>
</protein>
<organism evidence="2 3">
    <name type="scientific">Corynebacterium urogenitale</name>
    <dbReference type="NCBI Taxonomy" id="2487892"/>
    <lineage>
        <taxon>Bacteria</taxon>
        <taxon>Bacillati</taxon>
        <taxon>Actinomycetota</taxon>
        <taxon>Actinomycetes</taxon>
        <taxon>Mycobacteriales</taxon>
        <taxon>Corynebacteriaceae</taxon>
        <taxon>Corynebacterium</taxon>
    </lineage>
</organism>